<dbReference type="Pfam" id="PF05226">
    <property type="entry name" value="CHASE2"/>
    <property type="match status" value="2"/>
</dbReference>
<feature type="transmembrane region" description="Helical" evidence="1">
    <location>
        <begin position="559"/>
        <end position="583"/>
    </location>
</feature>
<keyword evidence="1" id="KW-0472">Membrane</keyword>
<reference evidence="3 4" key="1">
    <citation type="submission" date="2015-11" db="EMBL/GenBank/DDBJ databases">
        <authorList>
            <person name="Lin W."/>
        </authorList>
    </citation>
    <scope>NUCLEOTIDE SEQUENCE [LARGE SCALE GENOMIC DNA]</scope>
    <source>
        <strain evidence="3 4">HCH-1</strain>
    </source>
</reference>
<keyword evidence="3" id="KW-0456">Lyase</keyword>
<dbReference type="InterPro" id="IPR050697">
    <property type="entry name" value="Adenylyl/Guanylyl_Cyclase_3/4"/>
</dbReference>
<dbReference type="EC" id="4.6.1.1" evidence="3"/>
<dbReference type="RefSeq" id="WP_085051930.1">
    <property type="nucleotide sequence ID" value="NZ_LNQR01000044.1"/>
</dbReference>
<dbReference type="SMART" id="SM01080">
    <property type="entry name" value="CHASE2"/>
    <property type="match status" value="1"/>
</dbReference>
<dbReference type="PROSITE" id="PS50125">
    <property type="entry name" value="GUANYLATE_CYCLASE_2"/>
    <property type="match status" value="1"/>
</dbReference>
<protein>
    <submittedName>
        <fullName evidence="3">Adenylate cyclase</fullName>
        <ecNumber evidence="3">4.6.1.1</ecNumber>
    </submittedName>
</protein>
<dbReference type="InterPro" id="IPR001054">
    <property type="entry name" value="A/G_cyclase"/>
</dbReference>
<dbReference type="CDD" id="cd07302">
    <property type="entry name" value="CHD"/>
    <property type="match status" value="1"/>
</dbReference>
<dbReference type="InterPro" id="IPR007890">
    <property type="entry name" value="CHASE2"/>
</dbReference>
<evidence type="ECO:0000313" key="4">
    <source>
        <dbReference type="Proteomes" id="UP000060487"/>
    </source>
</evidence>
<keyword evidence="1" id="KW-1133">Transmembrane helix</keyword>
<dbReference type="Proteomes" id="UP000060487">
    <property type="component" value="Unassembled WGS sequence"/>
</dbReference>
<gene>
    <name evidence="3" type="ORF">ASN18_1293</name>
</gene>
<evidence type="ECO:0000313" key="3">
    <source>
        <dbReference type="EMBL" id="KWT88147.1"/>
    </source>
</evidence>
<dbReference type="PANTHER" id="PTHR43081:SF1">
    <property type="entry name" value="ADENYLATE CYCLASE, TERMINAL-DIFFERENTIATION SPECIFIC"/>
    <property type="match status" value="1"/>
</dbReference>
<evidence type="ECO:0000259" key="2">
    <source>
        <dbReference type="PROSITE" id="PS50125"/>
    </source>
</evidence>
<dbReference type="EMBL" id="LNQR01000044">
    <property type="protein sequence ID" value="KWT88147.1"/>
    <property type="molecule type" value="Genomic_DNA"/>
</dbReference>
<sequence length="1147" mass="129900">MRDIIRKYAGRKFPKPVQGIIIGLCTGAVALFLGMFQFAANLELYTVDMRYKLRPPVKTLPTLGYIDFNDSSIRHFGQWPWPRLRHSVLADTLNYYNAKAAAFDVFFIERENTVFYPSVIKKFISSGSKNENQFMVALDDSFRNYDEEFAEAMTKYGNIYLSYYTIRQDDSTARKQSTQANLPNAATQPGLNTGPAIDLLKKTSFLPIPKDLDTNTLFTDIRIDPPLEEFITAAKGTGYAQPDLDSDSIVRHYTLLRRYDNYLTYPVILKMLSNIMDFKLTEMEIAPGKYLILKNAITYGGETRSDVKIPIDSHYRMPLNWAGTFHGSYTHIPYDVLSYFYAVIRAKNTASKYKGSSYTQLHDDIYSDLMEDKFVTEVNVRTIADEITTALFVSKYLDGGMNLAEIQRQLKPYVKDDIIDRVYAVVTASVKFLKEFNKKQDGSIPDVNNSFAPQIEEARKNMNWFYSKNRLSDAYPYYFPETPQLLRHEQPSAFSPVDMEGMIFMIGLTGANTMDLNPTPYEPSAPMVSFHLNAINTILTGQFLYTIPAALSRAITLTLAVLIAVVGILSGVTITFAVTAAAAAAYTLLTYKLWTVKGYRMDLVLPLLGMTLSYVTVLVIQFIRMYLERKKVRSIFAKMVSPAVLKIMEENPESFSLTGVRKAAAVFFSALNGMNEAISKVSPDELPGLLSIYLSPNSEIIMHYGGYIDKYEGHVIMADFGVPIDDELCAARCAFSAIEQRLDLLAFKFYAEAVYRLPVSIAMGFNYGYVSAGNMGSEEKFQYTVMGDPVNVAARFMAANFIYNSDYAITGEDAVPAIAEFVHLRLLDKLLLKGKTKPLAIYECIGWRPEAYLKLHSGKPVPAHVKDLWTKCPAGKIFGYLRLWENIYINTSHPLAKTIWTFFTECVPVIEPLVVNEWKTEAIAVHSSITAFKQKLKETHGQYFTGVNSDVAAQDLNALLSMRHDEMIRVTQILNDQALTLNENLKEELASVSRPLINKCEVLISRLQRGRTGDDYISRCTEALSAFMPNATEEQQLKALIADGQSRYRAMAEDFYSKLSGMTAQWHEMMSLAGAPRENDLTAARYFEEALNLYWQRRWDEAIEGFQKVLQYVQDDAPARSFVNRIELYKETPPSEQWQGEFVQTKK</sequence>
<dbReference type="InterPro" id="IPR029787">
    <property type="entry name" value="Nucleotide_cyclase"/>
</dbReference>
<accession>A0ABR5SHQ5</accession>
<feature type="transmembrane region" description="Helical" evidence="1">
    <location>
        <begin position="603"/>
        <end position="623"/>
    </location>
</feature>
<proteinExistence type="predicted"/>
<name>A0ABR5SHQ5_9BACT</name>
<comment type="caution">
    <text evidence="3">The sequence shown here is derived from an EMBL/GenBank/DDBJ whole genome shotgun (WGS) entry which is preliminary data.</text>
</comment>
<feature type="domain" description="Guanylate cyclase" evidence="2">
    <location>
        <begin position="665"/>
        <end position="797"/>
    </location>
</feature>
<feature type="transmembrane region" description="Helical" evidence="1">
    <location>
        <begin position="20"/>
        <end position="40"/>
    </location>
</feature>
<organism evidence="3 4">
    <name type="scientific">Candidatus Magnetominusculus xianensis</name>
    <dbReference type="NCBI Taxonomy" id="1748249"/>
    <lineage>
        <taxon>Bacteria</taxon>
        <taxon>Pseudomonadati</taxon>
        <taxon>Nitrospirota</taxon>
        <taxon>Nitrospiria</taxon>
        <taxon>Nitrospirales</taxon>
        <taxon>Nitrospiraceae</taxon>
        <taxon>Candidatus Magnetominusculus</taxon>
    </lineage>
</organism>
<keyword evidence="1" id="KW-0812">Transmembrane</keyword>
<dbReference type="SUPFAM" id="SSF55073">
    <property type="entry name" value="Nucleotide cyclase"/>
    <property type="match status" value="1"/>
</dbReference>
<evidence type="ECO:0000256" key="1">
    <source>
        <dbReference type="SAM" id="Phobius"/>
    </source>
</evidence>
<keyword evidence="4" id="KW-1185">Reference proteome</keyword>
<dbReference type="Pfam" id="PF00211">
    <property type="entry name" value="Guanylate_cyc"/>
    <property type="match status" value="1"/>
</dbReference>
<dbReference type="Gene3D" id="3.30.70.1230">
    <property type="entry name" value="Nucleotide cyclase"/>
    <property type="match status" value="1"/>
</dbReference>
<dbReference type="GO" id="GO:0004016">
    <property type="term" value="F:adenylate cyclase activity"/>
    <property type="evidence" value="ECO:0007669"/>
    <property type="project" value="UniProtKB-EC"/>
</dbReference>
<dbReference type="PANTHER" id="PTHR43081">
    <property type="entry name" value="ADENYLATE CYCLASE, TERMINAL-DIFFERENTIATION SPECIFIC-RELATED"/>
    <property type="match status" value="1"/>
</dbReference>